<feature type="region of interest" description="Disordered" evidence="2">
    <location>
        <begin position="149"/>
        <end position="185"/>
    </location>
</feature>
<name>A0A2X0Y7H7_9BACI</name>
<feature type="compositionally biased region" description="Polar residues" evidence="2">
    <location>
        <begin position="158"/>
        <end position="174"/>
    </location>
</feature>
<feature type="coiled-coil region" evidence="1">
    <location>
        <begin position="115"/>
        <end position="142"/>
    </location>
</feature>
<keyword evidence="1" id="KW-0175">Coiled coil</keyword>
<dbReference type="Proteomes" id="UP000251431">
    <property type="component" value="Unassembled WGS sequence"/>
</dbReference>
<sequence>MNKEQLIALGLSEEQAQSVLDGFGQMVPKSRLDDKIQELKTAKDTISKYETDLEDLKPKAAGNEALLQQIQQLQDDNKTAKEQYESELAETRLNSAMKLWLTNKVHDVDIAISQLDKSKVELDELGNVKSGLEDQMAALKESKPFLVIQEEQQQQQQPPSWSEGQYNPPSNTNDDPFAAKLAKYE</sequence>
<protein>
    <submittedName>
        <fullName evidence="3">Scaffold protein gp20</fullName>
    </submittedName>
</protein>
<dbReference type="RefSeq" id="WP_112117003.1">
    <property type="nucleotide sequence ID" value="NZ_UAQE01000001.1"/>
</dbReference>
<feature type="coiled-coil region" evidence="1">
    <location>
        <begin position="32"/>
        <end position="90"/>
    </location>
</feature>
<evidence type="ECO:0000256" key="2">
    <source>
        <dbReference type="SAM" id="MobiDB-lite"/>
    </source>
</evidence>
<dbReference type="EMBL" id="UAQE01000001">
    <property type="protein sequence ID" value="SPT98410.1"/>
    <property type="molecule type" value="Genomic_DNA"/>
</dbReference>
<organism evidence="3 4">
    <name type="scientific">Lysinibacillus capsici</name>
    <dbReference type="NCBI Taxonomy" id="2115968"/>
    <lineage>
        <taxon>Bacteria</taxon>
        <taxon>Bacillati</taxon>
        <taxon>Bacillota</taxon>
        <taxon>Bacilli</taxon>
        <taxon>Bacillales</taxon>
        <taxon>Bacillaceae</taxon>
        <taxon>Lysinibacillus</taxon>
    </lineage>
</organism>
<evidence type="ECO:0000256" key="1">
    <source>
        <dbReference type="SAM" id="Coils"/>
    </source>
</evidence>
<proteinExistence type="predicted"/>
<dbReference type="Pfam" id="PF06810">
    <property type="entry name" value="Phage_scaffold"/>
    <property type="match status" value="1"/>
</dbReference>
<accession>A0A2X0Y7H7</accession>
<dbReference type="AlphaFoldDB" id="A0A2X0Y7H7"/>
<dbReference type="InterPro" id="IPR009636">
    <property type="entry name" value="SCAF"/>
</dbReference>
<gene>
    <name evidence="3" type="primary">gp20</name>
    <name evidence="3" type="ORF">NCTC7582_01646</name>
</gene>
<evidence type="ECO:0000313" key="4">
    <source>
        <dbReference type="Proteomes" id="UP000251431"/>
    </source>
</evidence>
<reference evidence="3 4" key="1">
    <citation type="submission" date="2018-06" db="EMBL/GenBank/DDBJ databases">
        <authorList>
            <consortium name="Pathogen Informatics"/>
            <person name="Doyle S."/>
        </authorList>
    </citation>
    <scope>NUCLEOTIDE SEQUENCE [LARGE SCALE GENOMIC DNA]</scope>
    <source>
        <strain evidence="3 4">NCTC7582</strain>
    </source>
</reference>
<evidence type="ECO:0000313" key="3">
    <source>
        <dbReference type="EMBL" id="SPT98410.1"/>
    </source>
</evidence>